<organism evidence="3 4">
    <name type="scientific">Cylindrobasidium torrendii FP15055 ss-10</name>
    <dbReference type="NCBI Taxonomy" id="1314674"/>
    <lineage>
        <taxon>Eukaryota</taxon>
        <taxon>Fungi</taxon>
        <taxon>Dikarya</taxon>
        <taxon>Basidiomycota</taxon>
        <taxon>Agaricomycotina</taxon>
        <taxon>Agaricomycetes</taxon>
        <taxon>Agaricomycetidae</taxon>
        <taxon>Agaricales</taxon>
        <taxon>Marasmiineae</taxon>
        <taxon>Physalacriaceae</taxon>
        <taxon>Cylindrobasidium</taxon>
    </lineage>
</organism>
<dbReference type="STRING" id="1314674.A0A0D7ASM0"/>
<dbReference type="AlphaFoldDB" id="A0A0D7ASM0"/>
<dbReference type="GO" id="GO:0008270">
    <property type="term" value="F:zinc ion binding"/>
    <property type="evidence" value="ECO:0007669"/>
    <property type="project" value="UniProtKB-KW"/>
</dbReference>
<keyword evidence="1" id="KW-0862">Zinc</keyword>
<dbReference type="Proteomes" id="UP000054007">
    <property type="component" value="Unassembled WGS sequence"/>
</dbReference>
<keyword evidence="1" id="KW-0479">Metal-binding</keyword>
<protein>
    <recommendedName>
        <fullName evidence="2">SWIM-type domain-containing protein</fullName>
    </recommendedName>
</protein>
<sequence>ILQMTETINSQAEMNSLYSKILRPAQQFLQPFVLQKTYDELDRALFYVVEVQQLPNGVQSWMSFIFFTDDNVFVGTPHLFSHISQYNLHILNMFKVWHRGYPAEHYVIIFADGQFVCDCAMPMNLGIPCHHLYAIWTHVSAVRFNL</sequence>
<feature type="domain" description="SWIM-type" evidence="2">
    <location>
        <begin position="106"/>
        <end position="140"/>
    </location>
</feature>
<dbReference type="OrthoDB" id="3261031at2759"/>
<keyword evidence="1" id="KW-0863">Zinc-finger</keyword>
<evidence type="ECO:0000313" key="4">
    <source>
        <dbReference type="Proteomes" id="UP000054007"/>
    </source>
</evidence>
<gene>
    <name evidence="3" type="ORF">CYLTODRAFT_322716</name>
</gene>
<evidence type="ECO:0000256" key="1">
    <source>
        <dbReference type="PROSITE-ProRule" id="PRU00325"/>
    </source>
</evidence>
<dbReference type="InterPro" id="IPR007527">
    <property type="entry name" value="Znf_SWIM"/>
</dbReference>
<evidence type="ECO:0000259" key="2">
    <source>
        <dbReference type="PROSITE" id="PS50966"/>
    </source>
</evidence>
<reference evidence="3 4" key="1">
    <citation type="journal article" date="2015" name="Fungal Genet. Biol.">
        <title>Evolution of novel wood decay mechanisms in Agaricales revealed by the genome sequences of Fistulina hepatica and Cylindrobasidium torrendii.</title>
        <authorList>
            <person name="Floudas D."/>
            <person name="Held B.W."/>
            <person name="Riley R."/>
            <person name="Nagy L.G."/>
            <person name="Koehler G."/>
            <person name="Ransdell A.S."/>
            <person name="Younus H."/>
            <person name="Chow J."/>
            <person name="Chiniquy J."/>
            <person name="Lipzen A."/>
            <person name="Tritt A."/>
            <person name="Sun H."/>
            <person name="Haridas S."/>
            <person name="LaButti K."/>
            <person name="Ohm R.A."/>
            <person name="Kues U."/>
            <person name="Blanchette R.A."/>
            <person name="Grigoriev I.V."/>
            <person name="Minto R.E."/>
            <person name="Hibbett D.S."/>
        </authorList>
    </citation>
    <scope>NUCLEOTIDE SEQUENCE [LARGE SCALE GENOMIC DNA]</scope>
    <source>
        <strain evidence="3 4">FP15055 ss-10</strain>
    </source>
</reference>
<feature type="non-terminal residue" evidence="3">
    <location>
        <position position="1"/>
    </location>
</feature>
<evidence type="ECO:0000313" key="3">
    <source>
        <dbReference type="EMBL" id="KIY60829.1"/>
    </source>
</evidence>
<keyword evidence="4" id="KW-1185">Reference proteome</keyword>
<dbReference type="PROSITE" id="PS50966">
    <property type="entry name" value="ZF_SWIM"/>
    <property type="match status" value="1"/>
</dbReference>
<name>A0A0D7ASM0_9AGAR</name>
<dbReference type="EMBL" id="KN881218">
    <property type="protein sequence ID" value="KIY60829.1"/>
    <property type="molecule type" value="Genomic_DNA"/>
</dbReference>
<accession>A0A0D7ASM0</accession>
<feature type="non-terminal residue" evidence="3">
    <location>
        <position position="146"/>
    </location>
</feature>
<proteinExistence type="predicted"/>